<feature type="domain" description="ABC transporter" evidence="9">
    <location>
        <begin position="270"/>
        <end position="508"/>
    </location>
</feature>
<dbReference type="SUPFAM" id="SSF52540">
    <property type="entry name" value="P-loop containing nucleoside triphosphate hydrolases"/>
    <property type="match status" value="2"/>
</dbReference>
<dbReference type="EMBL" id="NIPW01000003">
    <property type="protein sequence ID" value="OWJ80762.1"/>
    <property type="molecule type" value="Genomic_DNA"/>
</dbReference>
<dbReference type="GO" id="GO:0016887">
    <property type="term" value="F:ATP hydrolysis activity"/>
    <property type="evidence" value="ECO:0007669"/>
    <property type="project" value="InterPro"/>
</dbReference>
<keyword evidence="11" id="KW-1185">Reference proteome</keyword>
<feature type="domain" description="ABC transporter" evidence="9">
    <location>
        <begin position="1"/>
        <end position="240"/>
    </location>
</feature>
<keyword evidence="7" id="KW-0472">Membrane</keyword>
<dbReference type="PANTHER" id="PTHR43297:SF2">
    <property type="entry name" value="DIPEPTIDE TRANSPORT ATP-BINDING PROTEIN DPPD"/>
    <property type="match status" value="1"/>
</dbReference>
<comment type="similarity">
    <text evidence="2">Belongs to the ABC transporter superfamily.</text>
</comment>
<dbReference type="CDD" id="cd03257">
    <property type="entry name" value="ABC_NikE_OppD_transporters"/>
    <property type="match status" value="2"/>
</dbReference>
<keyword evidence="5" id="KW-0547">Nucleotide-binding</keyword>
<evidence type="ECO:0000313" key="11">
    <source>
        <dbReference type="Proteomes" id="UP000196878"/>
    </source>
</evidence>
<gene>
    <name evidence="10" type="ORF">CDV49_00300</name>
</gene>
<accession>A0A212AH05</accession>
<dbReference type="PROSITE" id="PS50893">
    <property type="entry name" value="ABC_TRANSPORTER_2"/>
    <property type="match status" value="2"/>
</dbReference>
<proteinExistence type="inferred from homology"/>
<sequence>MQDGRVHEAVRSVSYTVGRGETVALVGESGSGKSVTALSTVSLLPDSAEVTGSIRYKGEELRGAPEAKLREVRGNDISFIFQEPMTSLNPLHTIEKQITESLSLHQNLSGSAARARVLELLRKVGIRDPESRLDAYPHQLSGGQRQRVMIAMALANGPELLIADEPTTALDVTIQAQILDLLAELKREEGLSMLFITHDLGIVRRIADRVCVMKDGEIVETGPTAAVFADPQHPYTQKLLAAEPKGRPAPVPEGAEELLRTDALRVWFPIHRGFLRKVTGHVKAVNSASLSVREGETLGVVGESGSGKTTLALAILRLISSEGPIVFLGRDIQGWRSRQMRAVRRDMQIVFQDPYGSLSPRMTVEQIIAEGLGVHGTLSAAERHGRVAEIMEEVGLPPESMYRYPHEFSGGQRQRIAIARAMILRPRLVVLDEPTSALDMTVQVQIVDLLRGLQQKHRLAYLFISHDLRVVRALSHKVMVMRAGDVVEEGPAAEIFAAPKTDYTRALMAAALNMSAEDAPPVADTRQPELPPEPPKPFPPSPL</sequence>
<dbReference type="PANTHER" id="PTHR43297">
    <property type="entry name" value="OLIGOPEPTIDE TRANSPORT ATP-BINDING PROTEIN APPD"/>
    <property type="match status" value="1"/>
</dbReference>
<dbReference type="NCBIfam" id="NF007739">
    <property type="entry name" value="PRK10419.1"/>
    <property type="match status" value="2"/>
</dbReference>
<dbReference type="NCBIfam" id="NF008453">
    <property type="entry name" value="PRK11308.1"/>
    <property type="match status" value="2"/>
</dbReference>
<feature type="region of interest" description="Disordered" evidence="8">
    <location>
        <begin position="517"/>
        <end position="543"/>
    </location>
</feature>
<comment type="caution">
    <text evidence="10">The sequence shown here is derived from an EMBL/GenBank/DDBJ whole genome shotgun (WGS) entry which is preliminary data.</text>
</comment>
<keyword evidence="6 10" id="KW-0067">ATP-binding</keyword>
<evidence type="ECO:0000256" key="1">
    <source>
        <dbReference type="ARBA" id="ARBA00004417"/>
    </source>
</evidence>
<dbReference type="RefSeq" id="WP_088213677.1">
    <property type="nucleotide sequence ID" value="NZ_NIPW01000003.1"/>
</dbReference>
<evidence type="ECO:0000256" key="4">
    <source>
        <dbReference type="ARBA" id="ARBA00022475"/>
    </source>
</evidence>
<protein>
    <submittedName>
        <fullName evidence="10">Microcin ABC transporter ATP-binding protein</fullName>
    </submittedName>
</protein>
<evidence type="ECO:0000256" key="5">
    <source>
        <dbReference type="ARBA" id="ARBA00022741"/>
    </source>
</evidence>
<dbReference type="OrthoDB" id="9802264at2"/>
<evidence type="ECO:0000256" key="8">
    <source>
        <dbReference type="SAM" id="MobiDB-lite"/>
    </source>
</evidence>
<dbReference type="InterPro" id="IPR017871">
    <property type="entry name" value="ABC_transporter-like_CS"/>
</dbReference>
<keyword evidence="3" id="KW-0813">Transport</keyword>
<organism evidence="10 11">
    <name type="scientific">Haematobacter genomosp. 1</name>
    <dbReference type="NCBI Taxonomy" id="366618"/>
    <lineage>
        <taxon>Bacteria</taxon>
        <taxon>Pseudomonadati</taxon>
        <taxon>Pseudomonadota</taxon>
        <taxon>Alphaproteobacteria</taxon>
        <taxon>Rhodobacterales</taxon>
        <taxon>Paracoccaceae</taxon>
        <taxon>Haematobacter</taxon>
    </lineage>
</organism>
<evidence type="ECO:0000256" key="6">
    <source>
        <dbReference type="ARBA" id="ARBA00022840"/>
    </source>
</evidence>
<dbReference type="InterPro" id="IPR003439">
    <property type="entry name" value="ABC_transporter-like_ATP-bd"/>
</dbReference>
<evidence type="ECO:0000256" key="7">
    <source>
        <dbReference type="ARBA" id="ARBA00023136"/>
    </source>
</evidence>
<evidence type="ECO:0000256" key="2">
    <source>
        <dbReference type="ARBA" id="ARBA00005417"/>
    </source>
</evidence>
<dbReference type="Pfam" id="PF08352">
    <property type="entry name" value="oligo_HPY"/>
    <property type="match status" value="2"/>
</dbReference>
<dbReference type="GO" id="GO:0055085">
    <property type="term" value="P:transmembrane transport"/>
    <property type="evidence" value="ECO:0007669"/>
    <property type="project" value="UniProtKB-ARBA"/>
</dbReference>
<dbReference type="Gene3D" id="3.40.50.300">
    <property type="entry name" value="P-loop containing nucleotide triphosphate hydrolases"/>
    <property type="match status" value="2"/>
</dbReference>
<dbReference type="SMART" id="SM00382">
    <property type="entry name" value="AAA"/>
    <property type="match status" value="2"/>
</dbReference>
<evidence type="ECO:0000313" key="10">
    <source>
        <dbReference type="EMBL" id="OWJ80762.1"/>
    </source>
</evidence>
<dbReference type="Pfam" id="PF00005">
    <property type="entry name" value="ABC_tran"/>
    <property type="match status" value="2"/>
</dbReference>
<dbReference type="PROSITE" id="PS00211">
    <property type="entry name" value="ABC_TRANSPORTER_1"/>
    <property type="match status" value="2"/>
</dbReference>
<dbReference type="GO" id="GO:0015833">
    <property type="term" value="P:peptide transport"/>
    <property type="evidence" value="ECO:0007669"/>
    <property type="project" value="InterPro"/>
</dbReference>
<feature type="compositionally biased region" description="Pro residues" evidence="8">
    <location>
        <begin position="529"/>
        <end position="543"/>
    </location>
</feature>
<comment type="subcellular location">
    <subcellularLocation>
        <location evidence="1">Cell inner membrane</location>
        <topology evidence="1">Peripheral membrane protein</topology>
    </subcellularLocation>
</comment>
<dbReference type="FunFam" id="3.40.50.300:FF:000016">
    <property type="entry name" value="Oligopeptide ABC transporter ATP-binding component"/>
    <property type="match status" value="2"/>
</dbReference>
<dbReference type="Proteomes" id="UP000196878">
    <property type="component" value="Unassembled WGS sequence"/>
</dbReference>
<dbReference type="AlphaFoldDB" id="A0A212AH05"/>
<dbReference type="InterPro" id="IPR050388">
    <property type="entry name" value="ABC_Ni/Peptide_Import"/>
</dbReference>
<reference evidence="10 11" key="1">
    <citation type="submission" date="2016-12" db="EMBL/GenBank/DDBJ databases">
        <title>Comparison of Traditional DNA-DNA Hybridization with In Silico Genomic Analysis.</title>
        <authorList>
            <person name="Nicholson A.C."/>
            <person name="Humrighouse B.W."/>
            <person name="Graziano J."/>
            <person name="Lasker B."/>
            <person name="Whitney A.M."/>
            <person name="Mcquiston J.R."/>
        </authorList>
    </citation>
    <scope>NUCLEOTIDE SEQUENCE [LARGE SCALE GENOMIC DNA]</scope>
    <source>
        <strain evidence="10 11">H2240</strain>
    </source>
</reference>
<keyword evidence="4" id="KW-1003">Cell membrane</keyword>
<dbReference type="InterPro" id="IPR003593">
    <property type="entry name" value="AAA+_ATPase"/>
</dbReference>
<dbReference type="InterPro" id="IPR013563">
    <property type="entry name" value="Oligopep_ABC_C"/>
</dbReference>
<name>A0A212AH05_9RHOB</name>
<evidence type="ECO:0000256" key="3">
    <source>
        <dbReference type="ARBA" id="ARBA00022448"/>
    </source>
</evidence>
<dbReference type="InterPro" id="IPR027417">
    <property type="entry name" value="P-loop_NTPase"/>
</dbReference>
<dbReference type="GO" id="GO:0005524">
    <property type="term" value="F:ATP binding"/>
    <property type="evidence" value="ECO:0007669"/>
    <property type="project" value="UniProtKB-KW"/>
</dbReference>
<evidence type="ECO:0000259" key="9">
    <source>
        <dbReference type="PROSITE" id="PS50893"/>
    </source>
</evidence>
<dbReference type="GO" id="GO:0005886">
    <property type="term" value="C:plasma membrane"/>
    <property type="evidence" value="ECO:0007669"/>
    <property type="project" value="UniProtKB-SubCell"/>
</dbReference>